<dbReference type="EMBL" id="CADEAL010001113">
    <property type="protein sequence ID" value="CAB1429151.1"/>
    <property type="molecule type" value="Genomic_DNA"/>
</dbReference>
<protein>
    <submittedName>
        <fullName evidence="1">Uncharacterized protein</fullName>
    </submittedName>
</protein>
<name>A0A9N7YKX9_PLEPL</name>
<sequence length="234" mass="25897">MTQSLTRKAAIDFQEEEVCLFPEHGCTRSAPTLFDLNAVTTIIPLLLAGHRVLHRSPERSPCWRLGRVTHSRCIQLFPSHDILVKARQRSQTSSECSLNFDLPLRVRSEEASPSLGLRPSQRTCPGLPSFPVPLLGVFHRSLGPAAQLHSSFFLPPQSSLLPLLDHSAETQAPALDSPMGASPSTVVTCIDSKLERIISLMKVDAFAKSPRDPHLCPTTVTRMQQQDLEHTLRL</sequence>
<keyword evidence="2" id="KW-1185">Reference proteome</keyword>
<evidence type="ECO:0000313" key="1">
    <source>
        <dbReference type="EMBL" id="CAB1429151.1"/>
    </source>
</evidence>
<comment type="caution">
    <text evidence="1">The sequence shown here is derived from an EMBL/GenBank/DDBJ whole genome shotgun (WGS) entry which is preliminary data.</text>
</comment>
<dbReference type="AlphaFoldDB" id="A0A9N7YKX9"/>
<proteinExistence type="predicted"/>
<evidence type="ECO:0000313" key="2">
    <source>
        <dbReference type="Proteomes" id="UP001153269"/>
    </source>
</evidence>
<gene>
    <name evidence="1" type="ORF">PLEPLA_LOCUS17126</name>
</gene>
<reference evidence="1" key="1">
    <citation type="submission" date="2020-03" db="EMBL/GenBank/DDBJ databases">
        <authorList>
            <person name="Weist P."/>
        </authorList>
    </citation>
    <scope>NUCLEOTIDE SEQUENCE</scope>
</reference>
<dbReference type="Proteomes" id="UP001153269">
    <property type="component" value="Unassembled WGS sequence"/>
</dbReference>
<organism evidence="1 2">
    <name type="scientific">Pleuronectes platessa</name>
    <name type="common">European plaice</name>
    <dbReference type="NCBI Taxonomy" id="8262"/>
    <lineage>
        <taxon>Eukaryota</taxon>
        <taxon>Metazoa</taxon>
        <taxon>Chordata</taxon>
        <taxon>Craniata</taxon>
        <taxon>Vertebrata</taxon>
        <taxon>Euteleostomi</taxon>
        <taxon>Actinopterygii</taxon>
        <taxon>Neopterygii</taxon>
        <taxon>Teleostei</taxon>
        <taxon>Neoteleostei</taxon>
        <taxon>Acanthomorphata</taxon>
        <taxon>Carangaria</taxon>
        <taxon>Pleuronectiformes</taxon>
        <taxon>Pleuronectoidei</taxon>
        <taxon>Pleuronectidae</taxon>
        <taxon>Pleuronectes</taxon>
    </lineage>
</organism>
<accession>A0A9N7YKX9</accession>